<reference evidence="10" key="1">
    <citation type="journal article" date="2014" name="Genome Announc.">
        <title>Draft genome sequences of six enterohepatic helicobacter species isolated from humans and one from rhesus macaques.</title>
        <authorList>
            <person name="Shen Z."/>
            <person name="Sheh A."/>
            <person name="Young S.K."/>
            <person name="Abouelliel A."/>
            <person name="Ward D.V."/>
            <person name="Earl A.M."/>
            <person name="Fox J.G."/>
        </authorList>
    </citation>
    <scope>NUCLEOTIDE SEQUENCE [LARGE SCALE GENOMIC DNA]</scope>
    <source>
        <strain evidence="10">CCUG 18818</strain>
    </source>
</reference>
<keyword evidence="5 7" id="KW-1133">Transmembrane helix</keyword>
<dbReference type="InterPro" id="IPR003004">
    <property type="entry name" value="GspF/PilC"/>
</dbReference>
<keyword evidence="10" id="KW-1185">Reference proteome</keyword>
<dbReference type="RefSeq" id="WP_002956069.1">
    <property type="nucleotide sequence ID" value="NC_020555.1"/>
</dbReference>
<comment type="subcellular location">
    <subcellularLocation>
        <location evidence="1">Cell membrane</location>
        <topology evidence="1">Multi-pass membrane protein</topology>
    </subcellularLocation>
</comment>
<dbReference type="EMBL" id="DS990391">
    <property type="protein sequence ID" value="EFR46218.1"/>
    <property type="molecule type" value="Genomic_DNA"/>
</dbReference>
<feature type="transmembrane region" description="Helical" evidence="7">
    <location>
        <begin position="135"/>
        <end position="157"/>
    </location>
</feature>
<gene>
    <name evidence="9" type="ORF">HCCG_00764</name>
</gene>
<keyword evidence="6 7" id="KW-0472">Membrane</keyword>
<evidence type="ECO:0000256" key="5">
    <source>
        <dbReference type="ARBA" id="ARBA00022989"/>
    </source>
</evidence>
<keyword evidence="3" id="KW-1003">Cell membrane</keyword>
<evidence type="ECO:0000256" key="6">
    <source>
        <dbReference type="ARBA" id="ARBA00023136"/>
    </source>
</evidence>
<feature type="transmembrane region" description="Helical" evidence="7">
    <location>
        <begin position="342"/>
        <end position="362"/>
    </location>
</feature>
<dbReference type="InterPro" id="IPR042094">
    <property type="entry name" value="T2SS_GspF_sf"/>
</dbReference>
<protein>
    <submittedName>
        <fullName evidence="9">Bacterial type II secretion system domain protein F</fullName>
    </submittedName>
</protein>
<evidence type="ECO:0000256" key="3">
    <source>
        <dbReference type="ARBA" id="ARBA00022475"/>
    </source>
</evidence>
<evidence type="ECO:0000313" key="10">
    <source>
        <dbReference type="Proteomes" id="UP000005755"/>
    </source>
</evidence>
<feature type="domain" description="Type II secretion system protein GspF" evidence="8">
    <location>
        <begin position="37"/>
        <end position="158"/>
    </location>
</feature>
<evidence type="ECO:0000259" key="8">
    <source>
        <dbReference type="Pfam" id="PF00482"/>
    </source>
</evidence>
<evidence type="ECO:0000256" key="1">
    <source>
        <dbReference type="ARBA" id="ARBA00004651"/>
    </source>
</evidence>
<accession>A0ABN0BBT7</accession>
<feature type="domain" description="Type II secretion system protein GspF" evidence="8">
    <location>
        <begin position="243"/>
        <end position="360"/>
    </location>
</feature>
<evidence type="ECO:0000256" key="7">
    <source>
        <dbReference type="SAM" id="Phobius"/>
    </source>
</evidence>
<organism evidence="9 10">
    <name type="scientific">Helicobacter cinaedi CCUG 18818 = ATCC BAA-847</name>
    <dbReference type="NCBI Taxonomy" id="537971"/>
    <lineage>
        <taxon>Bacteria</taxon>
        <taxon>Pseudomonadati</taxon>
        <taxon>Campylobacterota</taxon>
        <taxon>Epsilonproteobacteria</taxon>
        <taxon>Campylobacterales</taxon>
        <taxon>Helicobacteraceae</taxon>
        <taxon>Helicobacter</taxon>
    </lineage>
</organism>
<keyword evidence="4 7" id="KW-0812">Transmembrane</keyword>
<dbReference type="Gene3D" id="1.20.81.30">
    <property type="entry name" value="Type II secretion system (T2SS), domain F"/>
    <property type="match status" value="2"/>
</dbReference>
<evidence type="ECO:0000313" key="9">
    <source>
        <dbReference type="EMBL" id="EFR46218.1"/>
    </source>
</evidence>
<dbReference type="InterPro" id="IPR018076">
    <property type="entry name" value="T2SS_GspF_dom"/>
</dbReference>
<dbReference type="PRINTS" id="PR00812">
    <property type="entry name" value="BCTERIALGSPF"/>
</dbReference>
<feature type="transmembrane region" description="Helical" evidence="7">
    <location>
        <begin position="177"/>
        <end position="205"/>
    </location>
</feature>
<sequence>MSAMSETQNAFKNTFKHTAFFSLQGYISTKDISMLFLQISTMLQSHLPLLHIIQICADNAKNTRLKEILQDIAYHLQLGQNLSFGFKKYRNVFGDMSYQMITLGEKSGELKEIFSMLSSHLTKEYKNKNKLKRTLFYPILVFLSIMGAFMVLVAFVLPQFLEMFLSMQIELPIYTRILLFMQTFFIDFGLIFALCVLCAVALFGYAYKNTLHFKAKIHAYILHIPLVGAIIKAHFYYQYSFSLYIQLKSATPMDLALALSKDISNLALKAKFESALESVKNGKALSVSLKEQNALDDIALALINAGEQSGNLAEMLEVCAKHFEEIATEKTDMLISLIEPSLSLTMGILLLFLALGIFVPMWDMSVYAFGA</sequence>
<comment type="similarity">
    <text evidence="2">Belongs to the GSP F family.</text>
</comment>
<dbReference type="PANTHER" id="PTHR30012">
    <property type="entry name" value="GENERAL SECRETION PATHWAY PROTEIN"/>
    <property type="match status" value="1"/>
</dbReference>
<name>A0ABN0BBT7_9HELI</name>
<dbReference type="Pfam" id="PF00482">
    <property type="entry name" value="T2SSF"/>
    <property type="match status" value="2"/>
</dbReference>
<proteinExistence type="inferred from homology"/>
<dbReference type="Proteomes" id="UP000005755">
    <property type="component" value="Unassembled WGS sequence"/>
</dbReference>
<dbReference type="PANTHER" id="PTHR30012:SF0">
    <property type="entry name" value="TYPE II SECRETION SYSTEM PROTEIN F-RELATED"/>
    <property type="match status" value="1"/>
</dbReference>
<evidence type="ECO:0000256" key="2">
    <source>
        <dbReference type="ARBA" id="ARBA00005745"/>
    </source>
</evidence>
<evidence type="ECO:0000256" key="4">
    <source>
        <dbReference type="ARBA" id="ARBA00022692"/>
    </source>
</evidence>